<comment type="similarity">
    <text evidence="1">Belongs to the reduced folate carrier (RFC) transporter (TC 2.A.48) family.</text>
</comment>
<dbReference type="PANTHER" id="PTHR10686:SF18">
    <property type="entry name" value="IP11787P-RELATED"/>
    <property type="match status" value="1"/>
</dbReference>
<comment type="caution">
    <text evidence="2">The sequence shown here is derived from an EMBL/GenBank/DDBJ whole genome shotgun (WGS) entry which is preliminary data.</text>
</comment>
<organism evidence="2 3">
    <name type="scientific">Symbiodinium microadriaticum</name>
    <name type="common">Dinoflagellate</name>
    <name type="synonym">Zooxanthella microadriatica</name>
    <dbReference type="NCBI Taxonomy" id="2951"/>
    <lineage>
        <taxon>Eukaryota</taxon>
        <taxon>Sar</taxon>
        <taxon>Alveolata</taxon>
        <taxon>Dinophyceae</taxon>
        <taxon>Suessiales</taxon>
        <taxon>Symbiodiniaceae</taxon>
        <taxon>Symbiodinium</taxon>
    </lineage>
</organism>
<accession>A0A1Q9CWQ8</accession>
<dbReference type="Proteomes" id="UP000186817">
    <property type="component" value="Unassembled WGS sequence"/>
</dbReference>
<dbReference type="EMBL" id="LSRX01000864">
    <property type="protein sequence ID" value="OLP87356.1"/>
    <property type="molecule type" value="Genomic_DNA"/>
</dbReference>
<keyword evidence="3" id="KW-1185">Reference proteome</keyword>
<dbReference type="PANTHER" id="PTHR10686">
    <property type="entry name" value="FOLATE TRANSPORTER"/>
    <property type="match status" value="1"/>
</dbReference>
<dbReference type="GO" id="GO:0005886">
    <property type="term" value="C:plasma membrane"/>
    <property type="evidence" value="ECO:0007669"/>
    <property type="project" value="TreeGrafter"/>
</dbReference>
<dbReference type="AlphaFoldDB" id="A0A1Q9CWQ8"/>
<evidence type="ECO:0000313" key="3">
    <source>
        <dbReference type="Proteomes" id="UP000186817"/>
    </source>
</evidence>
<evidence type="ECO:0000313" key="2">
    <source>
        <dbReference type="EMBL" id="OLP87356.1"/>
    </source>
</evidence>
<dbReference type="Pfam" id="PF01770">
    <property type="entry name" value="Folate_carrier"/>
    <property type="match status" value="1"/>
</dbReference>
<dbReference type="GO" id="GO:0090482">
    <property type="term" value="F:vitamin transmembrane transporter activity"/>
    <property type="evidence" value="ECO:0007669"/>
    <property type="project" value="InterPro"/>
</dbReference>
<sequence length="187" mass="20357">MLAVAPTEMRGGRSDKRERVFCYLGGERSDIHGLLWLYGLVLFSQFKPTEPFLVDFLVEDKGFSNHEVYQEIFPLFVYSRFPLLIVTGLASELPSVGGTGVLAFGAVCGLLTVLLTWCGQGHLPQQIAQITVSASFASRFAVNAVVFQLASSRTVQQHVHMMKAVLLLSNSGSAILGEALDASLYSV</sequence>
<proteinExistence type="inferred from homology"/>
<reference evidence="2 3" key="1">
    <citation type="submission" date="2016-02" db="EMBL/GenBank/DDBJ databases">
        <title>Genome analysis of coral dinoflagellate symbionts highlights evolutionary adaptations to a symbiotic lifestyle.</title>
        <authorList>
            <person name="Aranda M."/>
            <person name="Li Y."/>
            <person name="Liew Y.J."/>
            <person name="Baumgarten S."/>
            <person name="Simakov O."/>
            <person name="Wilson M."/>
            <person name="Piel J."/>
            <person name="Ashoor H."/>
            <person name="Bougouffa S."/>
            <person name="Bajic V.B."/>
            <person name="Ryu T."/>
            <person name="Ravasi T."/>
            <person name="Bayer T."/>
            <person name="Micklem G."/>
            <person name="Kim H."/>
            <person name="Bhak J."/>
            <person name="Lajeunesse T.C."/>
            <person name="Voolstra C.R."/>
        </authorList>
    </citation>
    <scope>NUCLEOTIDE SEQUENCE [LARGE SCALE GENOMIC DNA]</scope>
    <source>
        <strain evidence="2 3">CCMP2467</strain>
    </source>
</reference>
<dbReference type="OrthoDB" id="18814at2759"/>
<protein>
    <submittedName>
        <fullName evidence="2">Folate transporter 1</fullName>
    </submittedName>
</protein>
<gene>
    <name evidence="2" type="primary">Slc19a1</name>
    <name evidence="2" type="ORF">AK812_SmicGene31428</name>
</gene>
<evidence type="ECO:0000256" key="1">
    <source>
        <dbReference type="ARBA" id="ARBA00005773"/>
    </source>
</evidence>
<dbReference type="InterPro" id="IPR002666">
    <property type="entry name" value="Folate_carrier"/>
</dbReference>
<name>A0A1Q9CWQ8_SYMMI</name>